<reference evidence="1" key="1">
    <citation type="submission" date="2021-03" db="EMBL/GenBank/DDBJ databases">
        <authorList>
            <consortium name="DOE Joint Genome Institute"/>
            <person name="Ahrendt S."/>
            <person name="Looney B.P."/>
            <person name="Miyauchi S."/>
            <person name="Morin E."/>
            <person name="Drula E."/>
            <person name="Courty P.E."/>
            <person name="Chicoki N."/>
            <person name="Fauchery L."/>
            <person name="Kohler A."/>
            <person name="Kuo A."/>
            <person name="Labutti K."/>
            <person name="Pangilinan J."/>
            <person name="Lipzen A."/>
            <person name="Riley R."/>
            <person name="Andreopoulos W."/>
            <person name="He G."/>
            <person name="Johnson J."/>
            <person name="Barry K.W."/>
            <person name="Grigoriev I.V."/>
            <person name="Nagy L."/>
            <person name="Hibbett D."/>
            <person name="Henrissat B."/>
            <person name="Matheny P.B."/>
            <person name="Labbe J."/>
            <person name="Martin F."/>
        </authorList>
    </citation>
    <scope>NUCLEOTIDE SEQUENCE</scope>
    <source>
        <strain evidence="1">HHB10654</strain>
    </source>
</reference>
<accession>A0ACB8SLH6</accession>
<comment type="caution">
    <text evidence="1">The sequence shown here is derived from an EMBL/GenBank/DDBJ whole genome shotgun (WGS) entry which is preliminary data.</text>
</comment>
<evidence type="ECO:0000313" key="2">
    <source>
        <dbReference type="Proteomes" id="UP000814140"/>
    </source>
</evidence>
<name>A0ACB8SLH6_9AGAM</name>
<keyword evidence="2" id="KW-1185">Reference proteome</keyword>
<dbReference type="EMBL" id="MU277253">
    <property type="protein sequence ID" value="KAI0057082.1"/>
    <property type="molecule type" value="Genomic_DNA"/>
</dbReference>
<evidence type="ECO:0000313" key="1">
    <source>
        <dbReference type="EMBL" id="KAI0057082.1"/>
    </source>
</evidence>
<sequence length="94" mass="10272">MTRGASTWGRRCAADCAPVVLSQIAAHPYHGGTLAGMHGASRCHQLRCGDDGAGRTCRLRGARVRAYHNVCQASCAQIRRHHDRMSLYHSRSPC</sequence>
<organism evidence="1 2">
    <name type="scientific">Artomyces pyxidatus</name>
    <dbReference type="NCBI Taxonomy" id="48021"/>
    <lineage>
        <taxon>Eukaryota</taxon>
        <taxon>Fungi</taxon>
        <taxon>Dikarya</taxon>
        <taxon>Basidiomycota</taxon>
        <taxon>Agaricomycotina</taxon>
        <taxon>Agaricomycetes</taxon>
        <taxon>Russulales</taxon>
        <taxon>Auriscalpiaceae</taxon>
        <taxon>Artomyces</taxon>
    </lineage>
</organism>
<proteinExistence type="predicted"/>
<protein>
    <submittedName>
        <fullName evidence="1">Uncharacterized protein</fullName>
    </submittedName>
</protein>
<gene>
    <name evidence="1" type="ORF">BV25DRAFT_1469191</name>
</gene>
<dbReference type="Proteomes" id="UP000814140">
    <property type="component" value="Unassembled WGS sequence"/>
</dbReference>
<reference evidence="1" key="2">
    <citation type="journal article" date="2022" name="New Phytol.">
        <title>Evolutionary transition to the ectomycorrhizal habit in the genomes of a hyperdiverse lineage of mushroom-forming fungi.</title>
        <authorList>
            <person name="Looney B."/>
            <person name="Miyauchi S."/>
            <person name="Morin E."/>
            <person name="Drula E."/>
            <person name="Courty P.E."/>
            <person name="Kohler A."/>
            <person name="Kuo A."/>
            <person name="LaButti K."/>
            <person name="Pangilinan J."/>
            <person name="Lipzen A."/>
            <person name="Riley R."/>
            <person name="Andreopoulos W."/>
            <person name="He G."/>
            <person name="Johnson J."/>
            <person name="Nolan M."/>
            <person name="Tritt A."/>
            <person name="Barry K.W."/>
            <person name="Grigoriev I.V."/>
            <person name="Nagy L.G."/>
            <person name="Hibbett D."/>
            <person name="Henrissat B."/>
            <person name="Matheny P.B."/>
            <person name="Labbe J."/>
            <person name="Martin F.M."/>
        </authorList>
    </citation>
    <scope>NUCLEOTIDE SEQUENCE</scope>
    <source>
        <strain evidence="1">HHB10654</strain>
    </source>
</reference>